<dbReference type="GeneID" id="37177503"/>
<dbReference type="SUPFAM" id="SSF103473">
    <property type="entry name" value="MFS general substrate transporter"/>
    <property type="match status" value="1"/>
</dbReference>
<dbReference type="AlphaFoldDB" id="A0A8T8WU43"/>
<dbReference type="InterPro" id="IPR020846">
    <property type="entry name" value="MFS_dom"/>
</dbReference>
<keyword evidence="2" id="KW-0812">Transmembrane</keyword>
<protein>
    <recommendedName>
        <fullName evidence="3">Major facilitator superfamily (MFS) profile domain-containing protein</fullName>
    </recommendedName>
</protein>
<feature type="transmembrane region" description="Helical" evidence="2">
    <location>
        <begin position="24"/>
        <end position="45"/>
    </location>
</feature>
<evidence type="ECO:0000256" key="2">
    <source>
        <dbReference type="SAM" id="Phobius"/>
    </source>
</evidence>
<reference evidence="4 5" key="1">
    <citation type="submission" date="2018-02" db="EMBL/GenBank/DDBJ databases">
        <title>The genomes of Aspergillus section Nigri reveals drivers in fungal speciation.</title>
        <authorList>
            <consortium name="DOE Joint Genome Institute"/>
            <person name="Vesth T.C."/>
            <person name="Nybo J."/>
            <person name="Theobald S."/>
            <person name="Brandl J."/>
            <person name="Frisvad J.C."/>
            <person name="Nielsen K.F."/>
            <person name="Lyhne E.K."/>
            <person name="Kogle M.E."/>
            <person name="Kuo A."/>
            <person name="Riley R."/>
            <person name="Clum A."/>
            <person name="Nolan M."/>
            <person name="Lipzen A."/>
            <person name="Salamov A."/>
            <person name="Henrissat B."/>
            <person name="Wiebenga A."/>
            <person name="De vries R.P."/>
            <person name="Grigoriev I.V."/>
            <person name="Mortensen U.H."/>
            <person name="Andersen M.R."/>
            <person name="Baker S.E."/>
        </authorList>
    </citation>
    <scope>NUCLEOTIDE SEQUENCE [LARGE SCALE GENOMIC DNA]</scope>
    <source>
        <strain evidence="4 5">CBS 114.51</strain>
    </source>
</reference>
<dbReference type="PROSITE" id="PS50850">
    <property type="entry name" value="MFS"/>
    <property type="match status" value="1"/>
</dbReference>
<sequence>MAGSGLSVAVPNLMIEYRRPESSVVQLLTYSFLFLSIGNLFWVPLAAKFGKRAALLVSMALQAGALVWCATATSFSITVAGALPLYLCGRRRVE</sequence>
<keyword evidence="2" id="KW-0472">Membrane</keyword>
<comment type="subcellular location">
    <subcellularLocation>
        <location evidence="1">Membrane</location>
        <topology evidence="1">Multi-pass membrane protein</topology>
    </subcellularLocation>
</comment>
<accession>A0A8T8WU43</accession>
<organism evidence="4 5">
    <name type="scientific">Aspergillus japonicus CBS 114.51</name>
    <dbReference type="NCBI Taxonomy" id="1448312"/>
    <lineage>
        <taxon>Eukaryota</taxon>
        <taxon>Fungi</taxon>
        <taxon>Dikarya</taxon>
        <taxon>Ascomycota</taxon>
        <taxon>Pezizomycotina</taxon>
        <taxon>Eurotiomycetes</taxon>
        <taxon>Eurotiomycetidae</taxon>
        <taxon>Eurotiales</taxon>
        <taxon>Aspergillaceae</taxon>
        <taxon>Aspergillus</taxon>
        <taxon>Aspergillus subgen. Circumdati</taxon>
    </lineage>
</organism>
<gene>
    <name evidence="4" type="ORF">BO86DRAFT_402008</name>
</gene>
<dbReference type="GO" id="GO:0022857">
    <property type="term" value="F:transmembrane transporter activity"/>
    <property type="evidence" value="ECO:0007669"/>
    <property type="project" value="InterPro"/>
</dbReference>
<proteinExistence type="predicted"/>
<keyword evidence="5" id="KW-1185">Reference proteome</keyword>
<dbReference type="GO" id="GO:0016020">
    <property type="term" value="C:membrane"/>
    <property type="evidence" value="ECO:0007669"/>
    <property type="project" value="UniProtKB-SubCell"/>
</dbReference>
<evidence type="ECO:0000256" key="1">
    <source>
        <dbReference type="ARBA" id="ARBA00004141"/>
    </source>
</evidence>
<feature type="domain" description="Major facilitator superfamily (MFS) profile" evidence="3">
    <location>
        <begin position="1"/>
        <end position="94"/>
    </location>
</feature>
<keyword evidence="2" id="KW-1133">Transmembrane helix</keyword>
<dbReference type="Proteomes" id="UP000249497">
    <property type="component" value="Unassembled WGS sequence"/>
</dbReference>
<dbReference type="OrthoDB" id="2585655at2759"/>
<evidence type="ECO:0000259" key="3">
    <source>
        <dbReference type="PROSITE" id="PS50850"/>
    </source>
</evidence>
<evidence type="ECO:0000313" key="5">
    <source>
        <dbReference type="Proteomes" id="UP000249497"/>
    </source>
</evidence>
<feature type="transmembrane region" description="Helical" evidence="2">
    <location>
        <begin position="65"/>
        <end position="88"/>
    </location>
</feature>
<evidence type="ECO:0000313" key="4">
    <source>
        <dbReference type="EMBL" id="RAH79174.1"/>
    </source>
</evidence>
<dbReference type="EMBL" id="KZ824817">
    <property type="protein sequence ID" value="RAH79174.1"/>
    <property type="molecule type" value="Genomic_DNA"/>
</dbReference>
<dbReference type="RefSeq" id="XP_025525068.1">
    <property type="nucleotide sequence ID" value="XM_025673811.1"/>
</dbReference>
<name>A0A8T8WU43_ASPJA</name>
<dbReference type="Gene3D" id="1.20.1720.10">
    <property type="entry name" value="Multidrug resistance protein D"/>
    <property type="match status" value="1"/>
</dbReference>
<dbReference type="InterPro" id="IPR036259">
    <property type="entry name" value="MFS_trans_sf"/>
</dbReference>